<dbReference type="EMBL" id="VCAU01000083">
    <property type="protein sequence ID" value="KAF9886127.1"/>
    <property type="molecule type" value="Genomic_DNA"/>
</dbReference>
<accession>A0AAD4CIB6</accession>
<organism evidence="2 3">
    <name type="scientific">Aspergillus nanangensis</name>
    <dbReference type="NCBI Taxonomy" id="2582783"/>
    <lineage>
        <taxon>Eukaryota</taxon>
        <taxon>Fungi</taxon>
        <taxon>Dikarya</taxon>
        <taxon>Ascomycota</taxon>
        <taxon>Pezizomycotina</taxon>
        <taxon>Eurotiomycetes</taxon>
        <taxon>Eurotiomycetidae</taxon>
        <taxon>Eurotiales</taxon>
        <taxon>Aspergillaceae</taxon>
        <taxon>Aspergillus</taxon>
        <taxon>Aspergillus subgen. Circumdati</taxon>
    </lineage>
</organism>
<dbReference type="Proteomes" id="UP001194746">
    <property type="component" value="Unassembled WGS sequence"/>
</dbReference>
<gene>
    <name evidence="2" type="ORF">FE257_012062</name>
</gene>
<dbReference type="AlphaFoldDB" id="A0AAD4CIB6"/>
<protein>
    <submittedName>
        <fullName evidence="2">Uncharacterized protein</fullName>
    </submittedName>
</protein>
<keyword evidence="3" id="KW-1185">Reference proteome</keyword>
<reference evidence="2" key="1">
    <citation type="journal article" date="2019" name="Beilstein J. Org. Chem.">
        <title>Nanangenines: drimane sesquiterpenoids as the dominant metabolite cohort of a novel Australian fungus, Aspergillus nanangensis.</title>
        <authorList>
            <person name="Lacey H.J."/>
            <person name="Gilchrist C.L.M."/>
            <person name="Crombie A."/>
            <person name="Kalaitzis J.A."/>
            <person name="Vuong D."/>
            <person name="Rutledge P.J."/>
            <person name="Turner P."/>
            <person name="Pitt J.I."/>
            <person name="Lacey E."/>
            <person name="Chooi Y.H."/>
            <person name="Piggott A.M."/>
        </authorList>
    </citation>
    <scope>NUCLEOTIDE SEQUENCE</scope>
    <source>
        <strain evidence="2">MST-FP2251</strain>
    </source>
</reference>
<feature type="compositionally biased region" description="Polar residues" evidence="1">
    <location>
        <begin position="441"/>
        <end position="459"/>
    </location>
</feature>
<proteinExistence type="predicted"/>
<reference evidence="2" key="2">
    <citation type="submission" date="2020-02" db="EMBL/GenBank/DDBJ databases">
        <authorList>
            <person name="Gilchrist C.L.M."/>
            <person name="Chooi Y.-H."/>
        </authorList>
    </citation>
    <scope>NUCLEOTIDE SEQUENCE</scope>
    <source>
        <strain evidence="2">MST-FP2251</strain>
    </source>
</reference>
<feature type="compositionally biased region" description="Low complexity" evidence="1">
    <location>
        <begin position="158"/>
        <end position="169"/>
    </location>
</feature>
<feature type="compositionally biased region" description="Low complexity" evidence="1">
    <location>
        <begin position="494"/>
        <end position="504"/>
    </location>
</feature>
<comment type="caution">
    <text evidence="2">The sequence shown here is derived from an EMBL/GenBank/DDBJ whole genome shotgun (WGS) entry which is preliminary data.</text>
</comment>
<sequence>MDESVAEGISTSLQTCPSDPRGLLSPGALPSFPSVPLHMNDLGLTPPPGSQQLQPSSTTCQGEELETYTDAETVNRTTDDTFPPDRRSIGYDDSTVDGFLDGFDCEAALHELHTALGPRKRVGEEAFLEELDFWNPPGKRRLVDSAHPSAMTPPRETPSLSSPDSLLRPDQIDSAPYTPAGTEPGQSPNSQFDLDALFEDPGFQIPLSIAADEIQFDQTELNNLYHENEFSLGNVEGEWTGAEESEIITPASLGPSGAELTKQRFSLDSQDIVSNAICESLHIRSTPQYTSPYPVCGGRLGYLPSAPGIHVKCIEVVEDEVDSRMSDLKDKVQRLTYERNKYRTAWNQCTTLDAATGKSKEQLLREENIRLRRGAVHQQSKIEQHKGEAAEWRRKLNDLSIVYNNLLYEINVQRQMPTVAPIPQGYRPQPPAFGVPPAHSPVSSQTPSHNPVAASISNSHPPPPKTTTPSAPALSQNPPATGPIMIDLTDDSSETAPEASPAAPRGEAMIQSLRNKKYGWLQSSERAGSDSKVVSAPQSPRHRQEHDVPERSRSHPASGPRDPADEAIVRAMEAELAGAL</sequence>
<feature type="compositionally biased region" description="Basic and acidic residues" evidence="1">
    <location>
        <begin position="542"/>
        <end position="553"/>
    </location>
</feature>
<evidence type="ECO:0000313" key="2">
    <source>
        <dbReference type="EMBL" id="KAF9886127.1"/>
    </source>
</evidence>
<feature type="region of interest" description="Disordered" evidence="1">
    <location>
        <begin position="520"/>
        <end position="566"/>
    </location>
</feature>
<feature type="region of interest" description="Disordered" evidence="1">
    <location>
        <begin position="138"/>
        <end position="194"/>
    </location>
</feature>
<name>A0AAD4CIB6_ASPNN</name>
<feature type="region of interest" description="Disordered" evidence="1">
    <location>
        <begin position="421"/>
        <end position="507"/>
    </location>
</feature>
<feature type="region of interest" description="Disordered" evidence="1">
    <location>
        <begin position="1"/>
        <end position="57"/>
    </location>
</feature>
<evidence type="ECO:0000313" key="3">
    <source>
        <dbReference type="Proteomes" id="UP001194746"/>
    </source>
</evidence>
<evidence type="ECO:0000256" key="1">
    <source>
        <dbReference type="SAM" id="MobiDB-lite"/>
    </source>
</evidence>